<keyword evidence="6 7" id="KW-0472">Membrane</keyword>
<dbReference type="Gene3D" id="1.20.1530.20">
    <property type="match status" value="1"/>
</dbReference>
<feature type="transmembrane region" description="Helical" evidence="7">
    <location>
        <begin position="302"/>
        <end position="323"/>
    </location>
</feature>
<dbReference type="InterPro" id="IPR038770">
    <property type="entry name" value="Na+/solute_symporter_sf"/>
</dbReference>
<keyword evidence="4 7" id="KW-1133">Transmembrane helix</keyword>
<feature type="transmembrane region" description="Helical" evidence="7">
    <location>
        <begin position="201"/>
        <end position="218"/>
    </location>
</feature>
<gene>
    <name evidence="9" type="ORF">ACFOOT_16860</name>
</gene>
<dbReference type="PANTHER" id="PTHR32468">
    <property type="entry name" value="CATION/H + ANTIPORTER"/>
    <property type="match status" value="1"/>
</dbReference>
<feature type="transmembrane region" description="Helical" evidence="7">
    <location>
        <begin position="65"/>
        <end position="88"/>
    </location>
</feature>
<organism evidence="9 10">
    <name type="scientific">Novosphingobium pokkalii</name>
    <dbReference type="NCBI Taxonomy" id="1770194"/>
    <lineage>
        <taxon>Bacteria</taxon>
        <taxon>Pseudomonadati</taxon>
        <taxon>Pseudomonadota</taxon>
        <taxon>Alphaproteobacteria</taxon>
        <taxon>Sphingomonadales</taxon>
        <taxon>Sphingomonadaceae</taxon>
        <taxon>Novosphingobium</taxon>
    </lineage>
</organism>
<evidence type="ECO:0000256" key="7">
    <source>
        <dbReference type="SAM" id="Phobius"/>
    </source>
</evidence>
<evidence type="ECO:0000313" key="9">
    <source>
        <dbReference type="EMBL" id="MFC3673092.1"/>
    </source>
</evidence>
<feature type="transmembrane region" description="Helical" evidence="7">
    <location>
        <begin position="135"/>
        <end position="157"/>
    </location>
</feature>
<evidence type="ECO:0000313" key="10">
    <source>
        <dbReference type="Proteomes" id="UP001595683"/>
    </source>
</evidence>
<dbReference type="RefSeq" id="WP_191326125.1">
    <property type="nucleotide sequence ID" value="NZ_BMZP01000030.1"/>
</dbReference>
<feature type="transmembrane region" description="Helical" evidence="7">
    <location>
        <begin position="343"/>
        <end position="365"/>
    </location>
</feature>
<dbReference type="Proteomes" id="UP001595683">
    <property type="component" value="Unassembled WGS sequence"/>
</dbReference>
<evidence type="ECO:0000256" key="4">
    <source>
        <dbReference type="ARBA" id="ARBA00022989"/>
    </source>
</evidence>
<reference evidence="10" key="1">
    <citation type="journal article" date="2019" name="Int. J. Syst. Evol. Microbiol.">
        <title>The Global Catalogue of Microorganisms (GCM) 10K type strain sequencing project: providing services to taxonomists for standard genome sequencing and annotation.</title>
        <authorList>
            <consortium name="The Broad Institute Genomics Platform"/>
            <consortium name="The Broad Institute Genome Sequencing Center for Infectious Disease"/>
            <person name="Wu L."/>
            <person name="Ma J."/>
        </authorList>
    </citation>
    <scope>NUCLEOTIDE SEQUENCE [LARGE SCALE GENOMIC DNA]</scope>
    <source>
        <strain evidence="10">KCTC 42224</strain>
    </source>
</reference>
<feature type="domain" description="Cation/H+ exchanger transmembrane" evidence="8">
    <location>
        <begin position="15"/>
        <end position="390"/>
    </location>
</feature>
<evidence type="ECO:0000256" key="3">
    <source>
        <dbReference type="ARBA" id="ARBA00022692"/>
    </source>
</evidence>
<evidence type="ECO:0000256" key="1">
    <source>
        <dbReference type="ARBA" id="ARBA00004141"/>
    </source>
</evidence>
<dbReference type="PANTHER" id="PTHR32468:SF0">
    <property type="entry name" value="K(+)_H(+) ANTIPORTER 1"/>
    <property type="match status" value="1"/>
</dbReference>
<evidence type="ECO:0000256" key="5">
    <source>
        <dbReference type="ARBA" id="ARBA00023065"/>
    </source>
</evidence>
<keyword evidence="5" id="KW-0406">Ion transport</keyword>
<feature type="transmembrane region" description="Helical" evidence="7">
    <location>
        <begin position="178"/>
        <end position="195"/>
    </location>
</feature>
<dbReference type="InterPro" id="IPR050794">
    <property type="entry name" value="CPA2_transporter"/>
</dbReference>
<dbReference type="InterPro" id="IPR006153">
    <property type="entry name" value="Cation/H_exchanger_TM"/>
</dbReference>
<feature type="transmembrane region" description="Helical" evidence="7">
    <location>
        <begin position="230"/>
        <end position="259"/>
    </location>
</feature>
<feature type="transmembrane region" description="Helical" evidence="7">
    <location>
        <begin position="6"/>
        <end position="22"/>
    </location>
</feature>
<dbReference type="EMBL" id="JBHRYE010000035">
    <property type="protein sequence ID" value="MFC3673092.1"/>
    <property type="molecule type" value="Genomic_DNA"/>
</dbReference>
<comment type="caution">
    <text evidence="9">The sequence shown here is derived from an EMBL/GenBank/DDBJ whole genome shotgun (WGS) entry which is preliminary data.</text>
</comment>
<accession>A0ABV7V869</accession>
<keyword evidence="2" id="KW-0813">Transport</keyword>
<comment type="subcellular location">
    <subcellularLocation>
        <location evidence="1">Membrane</location>
        <topology evidence="1">Multi-pass membrane protein</topology>
    </subcellularLocation>
</comment>
<evidence type="ECO:0000259" key="8">
    <source>
        <dbReference type="Pfam" id="PF00999"/>
    </source>
</evidence>
<feature type="transmembrane region" description="Helical" evidence="7">
    <location>
        <begin position="374"/>
        <end position="393"/>
    </location>
</feature>
<evidence type="ECO:0000256" key="2">
    <source>
        <dbReference type="ARBA" id="ARBA00022448"/>
    </source>
</evidence>
<feature type="transmembrane region" description="Helical" evidence="7">
    <location>
        <begin position="271"/>
        <end position="290"/>
    </location>
</feature>
<evidence type="ECO:0000256" key="6">
    <source>
        <dbReference type="ARBA" id="ARBA00023136"/>
    </source>
</evidence>
<feature type="transmembrane region" description="Helical" evidence="7">
    <location>
        <begin position="34"/>
        <end position="59"/>
    </location>
</feature>
<proteinExistence type="predicted"/>
<keyword evidence="10" id="KW-1185">Reference proteome</keyword>
<dbReference type="Pfam" id="PF00999">
    <property type="entry name" value="Na_H_Exchanger"/>
    <property type="match status" value="1"/>
</dbReference>
<name>A0ABV7V869_9SPHN</name>
<feature type="transmembrane region" description="Helical" evidence="7">
    <location>
        <begin position="100"/>
        <end position="123"/>
    </location>
</feature>
<protein>
    <submittedName>
        <fullName evidence="9">Cation:proton antiporter</fullName>
    </submittedName>
</protein>
<sequence length="405" mass="43600">MGTSEIFLIALTIILAVPWLAWRLLDRDDHAPLVVVQIVGGILLGPGVLGAVYPAYYAFVFNPQVIGALNGVAWWAVSLFVFIAGVELDLADAWGNARETLVTASCALLTPLVLGALAAAGLLTMSGWLGAKGTWRQGVAGIGMACAVTALPILVLLMEKLGIFRTPLGQRMLRYASMDDVAIWGVLALILLDWQRIGRQGLFLAGFALAAWALRRLMVRVREDDRWHIALIWLAAVGFAADWSGLHFMVGAFLAGAVLDAHWFEQGRRDAFRHFLLLAVMPVFFLSTGLRTHWGESSGGQLGGLGLPAVIGAALLLLVASVAGKLAGVHLAGRILGWQKGEAGVIGWMLQTKALIMIIFVNVLLDKQIITPEAFTALLLMAVMSTMLTMPIVRPRLRRLASAES</sequence>
<keyword evidence="3 7" id="KW-0812">Transmembrane</keyword>